<dbReference type="AlphaFoldDB" id="A0A9Y2MUT3"/>
<gene>
    <name evidence="1" type="ORF">QRX50_31660</name>
</gene>
<name>A0A9Y2MUT3_9PSEU</name>
<protein>
    <submittedName>
        <fullName evidence="1">Uncharacterized protein</fullName>
    </submittedName>
</protein>
<dbReference type="EMBL" id="CP127294">
    <property type="protein sequence ID" value="WIX76017.1"/>
    <property type="molecule type" value="Genomic_DNA"/>
</dbReference>
<accession>A0A9Y2MUT3</accession>
<proteinExistence type="predicted"/>
<sequence>MGSSLGRSPQTFDALLQRMQDQIRRLEAARSYSLGGWLLQQTTDGRVVLSHPETGTEVELAGTPPAQ</sequence>
<organism evidence="1 2">
    <name type="scientific">Amycolatopsis carbonis</name>
    <dbReference type="NCBI Taxonomy" id="715471"/>
    <lineage>
        <taxon>Bacteria</taxon>
        <taxon>Bacillati</taxon>
        <taxon>Actinomycetota</taxon>
        <taxon>Actinomycetes</taxon>
        <taxon>Pseudonocardiales</taxon>
        <taxon>Pseudonocardiaceae</taxon>
        <taxon>Amycolatopsis</taxon>
    </lineage>
</organism>
<keyword evidence="2" id="KW-1185">Reference proteome</keyword>
<reference evidence="1 2" key="1">
    <citation type="submission" date="2023-06" db="EMBL/GenBank/DDBJ databases">
        <authorList>
            <person name="Oyuntsetseg B."/>
            <person name="Kim S.B."/>
        </authorList>
    </citation>
    <scope>NUCLEOTIDE SEQUENCE [LARGE SCALE GENOMIC DNA]</scope>
    <source>
        <strain evidence="1 2">2-15</strain>
    </source>
</reference>
<dbReference type="Proteomes" id="UP001236014">
    <property type="component" value="Chromosome"/>
</dbReference>
<dbReference type="RefSeq" id="WP_285966779.1">
    <property type="nucleotide sequence ID" value="NZ_CP127294.1"/>
</dbReference>
<dbReference type="KEGG" id="acab:QRX50_31660"/>
<evidence type="ECO:0000313" key="2">
    <source>
        <dbReference type="Proteomes" id="UP001236014"/>
    </source>
</evidence>
<evidence type="ECO:0000313" key="1">
    <source>
        <dbReference type="EMBL" id="WIX76017.1"/>
    </source>
</evidence>